<dbReference type="SUPFAM" id="SSF53335">
    <property type="entry name" value="S-adenosyl-L-methionine-dependent methyltransferases"/>
    <property type="match status" value="1"/>
</dbReference>
<evidence type="ECO:0000256" key="2">
    <source>
        <dbReference type="ARBA" id="ARBA00022679"/>
    </source>
</evidence>
<dbReference type="GO" id="GO:0003723">
    <property type="term" value="F:RNA binding"/>
    <property type="evidence" value="ECO:0007669"/>
    <property type="project" value="UniProtKB-UniRule"/>
</dbReference>
<dbReference type="Proteomes" id="UP000051574">
    <property type="component" value="Unassembled WGS sequence"/>
</dbReference>
<evidence type="ECO:0000259" key="6">
    <source>
        <dbReference type="PROSITE" id="PS51686"/>
    </source>
</evidence>
<dbReference type="PANTHER" id="PTHR22807:SF34">
    <property type="entry name" value="TRNA (CYTOSINE(72)-C(5))-METHYLTRANSFERASE NSUN6"/>
    <property type="match status" value="1"/>
</dbReference>
<dbReference type="PROSITE" id="PS51686">
    <property type="entry name" value="SAM_MT_RSMB_NOP"/>
    <property type="match status" value="1"/>
</dbReference>
<protein>
    <recommendedName>
        <fullName evidence="6">SAM-dependent MTase RsmB/NOP-type domain-containing protein</fullName>
    </recommendedName>
</protein>
<dbReference type="InterPro" id="IPR049560">
    <property type="entry name" value="MeTrfase_RsmB-F_NOP2_cat"/>
</dbReference>
<dbReference type="GO" id="GO:0008173">
    <property type="term" value="F:RNA methyltransferase activity"/>
    <property type="evidence" value="ECO:0007669"/>
    <property type="project" value="InterPro"/>
</dbReference>
<dbReference type="InterPro" id="IPR001678">
    <property type="entry name" value="MeTrfase_RsmB-F_NOP2_dom"/>
</dbReference>
<evidence type="ECO:0000256" key="5">
    <source>
        <dbReference type="PROSITE-ProRule" id="PRU01023"/>
    </source>
</evidence>
<feature type="domain" description="SAM-dependent MTase RsmB/NOP-type" evidence="6">
    <location>
        <begin position="1"/>
        <end position="103"/>
    </location>
</feature>
<name>A0A0T6AXS4_9SCAR</name>
<keyword evidence="4 5" id="KW-0694">RNA-binding</keyword>
<evidence type="ECO:0000256" key="1">
    <source>
        <dbReference type="ARBA" id="ARBA00022603"/>
    </source>
</evidence>
<dbReference type="GO" id="GO:0001510">
    <property type="term" value="P:RNA methylation"/>
    <property type="evidence" value="ECO:0007669"/>
    <property type="project" value="InterPro"/>
</dbReference>
<keyword evidence="2 5" id="KW-0808">Transferase</keyword>
<dbReference type="AlphaFoldDB" id="A0A0T6AXS4"/>
<feature type="active site" description="Nucleophile" evidence="5">
    <location>
        <position position="33"/>
    </location>
</feature>
<dbReference type="PANTHER" id="PTHR22807">
    <property type="entry name" value="NOP2 YEAST -RELATED NOL1/NOP2/FMU SUN DOMAIN-CONTAINING"/>
    <property type="match status" value="1"/>
</dbReference>
<evidence type="ECO:0000313" key="8">
    <source>
        <dbReference type="Proteomes" id="UP000051574"/>
    </source>
</evidence>
<dbReference type="Pfam" id="PF01189">
    <property type="entry name" value="Methyltr_RsmB-F"/>
    <property type="match status" value="1"/>
</dbReference>
<keyword evidence="8" id="KW-1185">Reference proteome</keyword>
<keyword evidence="1 5" id="KW-0489">Methyltransferase</keyword>
<dbReference type="EMBL" id="LJIG01022616">
    <property type="protein sequence ID" value="KRT79614.1"/>
    <property type="molecule type" value="Genomic_DNA"/>
</dbReference>
<reference evidence="7 8" key="1">
    <citation type="submission" date="2015-09" db="EMBL/GenBank/DDBJ databases">
        <title>Draft genome of the scarab beetle Oryctes borbonicus.</title>
        <authorList>
            <person name="Meyer J.M."/>
            <person name="Markov G.V."/>
            <person name="Baskaran P."/>
            <person name="Herrmann M."/>
            <person name="Sommer R.J."/>
            <person name="Roedelsperger C."/>
        </authorList>
    </citation>
    <scope>NUCLEOTIDE SEQUENCE [LARGE SCALE GENOMIC DNA]</scope>
    <source>
        <strain evidence="7">OB123</strain>
        <tissue evidence="7">Whole animal</tissue>
    </source>
</reference>
<comment type="caution">
    <text evidence="7">The sequence shown here is derived from an EMBL/GenBank/DDBJ whole genome shotgun (WGS) entry which is preliminary data.</text>
</comment>
<dbReference type="OrthoDB" id="260824at2759"/>
<feature type="binding site" evidence="5">
    <location>
        <position position="1"/>
    </location>
    <ligand>
        <name>S-adenosyl-L-methionine</name>
        <dbReference type="ChEBI" id="CHEBI:59789"/>
    </ligand>
</feature>
<organism evidence="7 8">
    <name type="scientific">Oryctes borbonicus</name>
    <dbReference type="NCBI Taxonomy" id="1629725"/>
    <lineage>
        <taxon>Eukaryota</taxon>
        <taxon>Metazoa</taxon>
        <taxon>Ecdysozoa</taxon>
        <taxon>Arthropoda</taxon>
        <taxon>Hexapoda</taxon>
        <taxon>Insecta</taxon>
        <taxon>Pterygota</taxon>
        <taxon>Neoptera</taxon>
        <taxon>Endopterygota</taxon>
        <taxon>Coleoptera</taxon>
        <taxon>Polyphaga</taxon>
        <taxon>Scarabaeiformia</taxon>
        <taxon>Scarabaeidae</taxon>
        <taxon>Dynastinae</taxon>
        <taxon>Oryctes</taxon>
    </lineage>
</organism>
<keyword evidence="3 5" id="KW-0949">S-adenosyl-L-methionine</keyword>
<proteinExistence type="inferred from homology"/>
<sequence>EKVIKSYVPLQRKLFENAVHLLKINGYLVYSTCTIAQPENEGLVAWALNSFKCLKLCRGEPYLGEPGWPTDGLSKDDLMKLQRFGPNSRIDSVGFFIALFVKECSHYDK</sequence>
<evidence type="ECO:0000256" key="4">
    <source>
        <dbReference type="ARBA" id="ARBA00022884"/>
    </source>
</evidence>
<dbReference type="InterPro" id="IPR029063">
    <property type="entry name" value="SAM-dependent_MTases_sf"/>
</dbReference>
<evidence type="ECO:0000313" key="7">
    <source>
        <dbReference type="EMBL" id="KRT79614.1"/>
    </source>
</evidence>
<feature type="non-terminal residue" evidence="7">
    <location>
        <position position="1"/>
    </location>
</feature>
<dbReference type="InterPro" id="IPR023267">
    <property type="entry name" value="RCMT"/>
</dbReference>
<dbReference type="Gene3D" id="3.40.50.150">
    <property type="entry name" value="Vaccinia Virus protein VP39"/>
    <property type="match status" value="1"/>
</dbReference>
<evidence type="ECO:0000256" key="3">
    <source>
        <dbReference type="ARBA" id="ARBA00022691"/>
    </source>
</evidence>
<accession>A0A0T6AXS4</accession>
<gene>
    <name evidence="7" type="ORF">AMK59_7467</name>
</gene>
<comment type="caution">
    <text evidence="5">Lacks conserved residue(s) required for the propagation of feature annotation.</text>
</comment>
<comment type="similarity">
    <text evidence="5">Belongs to the class I-like SAM-binding methyltransferase superfamily. RsmB/NOP family.</text>
</comment>